<dbReference type="EMBL" id="KV425553">
    <property type="protein sequence ID" value="KZT29622.1"/>
    <property type="molecule type" value="Genomic_DNA"/>
</dbReference>
<keyword evidence="1" id="KW-0378">Hydrolase</keyword>
<evidence type="ECO:0000313" key="2">
    <source>
        <dbReference type="Proteomes" id="UP000076761"/>
    </source>
</evidence>
<dbReference type="Proteomes" id="UP000076761">
    <property type="component" value="Unassembled WGS sequence"/>
</dbReference>
<dbReference type="InParanoid" id="A0A165VFZ4"/>
<organism evidence="1 2">
    <name type="scientific">Neolentinus lepideus HHB14362 ss-1</name>
    <dbReference type="NCBI Taxonomy" id="1314782"/>
    <lineage>
        <taxon>Eukaryota</taxon>
        <taxon>Fungi</taxon>
        <taxon>Dikarya</taxon>
        <taxon>Basidiomycota</taxon>
        <taxon>Agaricomycotina</taxon>
        <taxon>Agaricomycetes</taxon>
        <taxon>Gloeophyllales</taxon>
        <taxon>Gloeophyllaceae</taxon>
        <taxon>Neolentinus</taxon>
    </lineage>
</organism>
<proteinExistence type="predicted"/>
<dbReference type="OrthoDB" id="4524534at2759"/>
<reference evidence="1 2" key="1">
    <citation type="journal article" date="2016" name="Mol. Biol. Evol.">
        <title>Comparative Genomics of Early-Diverging Mushroom-Forming Fungi Provides Insights into the Origins of Lignocellulose Decay Capabilities.</title>
        <authorList>
            <person name="Nagy L.G."/>
            <person name="Riley R."/>
            <person name="Tritt A."/>
            <person name="Adam C."/>
            <person name="Daum C."/>
            <person name="Floudas D."/>
            <person name="Sun H."/>
            <person name="Yadav J.S."/>
            <person name="Pangilinan J."/>
            <person name="Larsson K.H."/>
            <person name="Matsuura K."/>
            <person name="Barry K."/>
            <person name="Labutti K."/>
            <person name="Kuo R."/>
            <person name="Ohm R.A."/>
            <person name="Bhattacharya S.S."/>
            <person name="Shirouzu T."/>
            <person name="Yoshinaga Y."/>
            <person name="Martin F.M."/>
            <person name="Grigoriev I.V."/>
            <person name="Hibbett D.S."/>
        </authorList>
    </citation>
    <scope>NUCLEOTIDE SEQUENCE [LARGE SCALE GENOMIC DNA]</scope>
    <source>
        <strain evidence="1 2">HHB14362 ss-1</strain>
    </source>
</reference>
<keyword evidence="2" id="KW-1185">Reference proteome</keyword>
<evidence type="ECO:0000313" key="1">
    <source>
        <dbReference type="EMBL" id="KZT29622.1"/>
    </source>
</evidence>
<protein>
    <submittedName>
        <fullName evidence="1">Glycoside hydrolase family 16 protein</fullName>
    </submittedName>
</protein>
<sequence>MNGGSSRASLSGSRLTRLDSTCSIARVLYPVRSSPGPQDGNFHAVKAVLRTIQGNTEDLSVSYCLNSELQLRTSTAR</sequence>
<dbReference type="AlphaFoldDB" id="A0A165VFZ4"/>
<accession>A0A165VFZ4</accession>
<dbReference type="GO" id="GO:0016787">
    <property type="term" value="F:hydrolase activity"/>
    <property type="evidence" value="ECO:0007669"/>
    <property type="project" value="UniProtKB-KW"/>
</dbReference>
<gene>
    <name evidence="1" type="ORF">NEOLEDRAFT_1127339</name>
</gene>
<name>A0A165VFZ4_9AGAM</name>